<feature type="compositionally biased region" description="Low complexity" evidence="1">
    <location>
        <begin position="56"/>
        <end position="68"/>
    </location>
</feature>
<feature type="non-terminal residue" evidence="2">
    <location>
        <position position="1"/>
    </location>
</feature>
<organism evidence="2 3">
    <name type="scientific">Puccinia sorghi</name>
    <dbReference type="NCBI Taxonomy" id="27349"/>
    <lineage>
        <taxon>Eukaryota</taxon>
        <taxon>Fungi</taxon>
        <taxon>Dikarya</taxon>
        <taxon>Basidiomycota</taxon>
        <taxon>Pucciniomycotina</taxon>
        <taxon>Pucciniomycetes</taxon>
        <taxon>Pucciniales</taxon>
        <taxon>Pucciniaceae</taxon>
        <taxon>Puccinia</taxon>
    </lineage>
</organism>
<keyword evidence="3" id="KW-1185">Reference proteome</keyword>
<dbReference type="Proteomes" id="UP000037035">
    <property type="component" value="Unassembled WGS sequence"/>
</dbReference>
<feature type="compositionally biased region" description="Low complexity" evidence="1">
    <location>
        <begin position="27"/>
        <end position="45"/>
    </location>
</feature>
<comment type="caution">
    <text evidence="2">The sequence shown here is derived from an EMBL/GenBank/DDBJ whole genome shotgun (WGS) entry which is preliminary data.</text>
</comment>
<gene>
    <name evidence="2" type="ORF">VP01_5195g1</name>
</gene>
<sequence>ERHGAIISAANLFPSYNYSEKKARPKSTSLVSSLVSGATSSTNSSSEEEIVDGANQSSASTPSATASQPKQSWIWTHFDESKDPNYTVCQKDCTRSTKTFHEHLRQIHNLKDWKRTKLWDSMDTYLKTSKLVKQPELTVKSFKSTIVLFLLQNETCHFPQSKKSCSSAFLSY</sequence>
<reference evidence="2 3" key="1">
    <citation type="submission" date="2015-08" db="EMBL/GenBank/DDBJ databases">
        <title>Next Generation Sequencing and Analysis of the Genome of Puccinia sorghi L Schw, the Causal Agent of Maize Common Rust.</title>
        <authorList>
            <person name="Rochi L."/>
            <person name="Burguener G."/>
            <person name="Darino M."/>
            <person name="Turjanski A."/>
            <person name="Kreff E."/>
            <person name="Dieguez M.J."/>
            <person name="Sacco F."/>
        </authorList>
    </citation>
    <scope>NUCLEOTIDE SEQUENCE [LARGE SCALE GENOMIC DNA]</scope>
    <source>
        <strain evidence="2 3">RO10H11247</strain>
    </source>
</reference>
<proteinExistence type="predicted"/>
<feature type="region of interest" description="Disordered" evidence="1">
    <location>
        <begin position="24"/>
        <end position="68"/>
    </location>
</feature>
<dbReference type="EMBL" id="LAVV01010381">
    <property type="protein sequence ID" value="KNZ49135.1"/>
    <property type="molecule type" value="Genomic_DNA"/>
</dbReference>
<evidence type="ECO:0000256" key="1">
    <source>
        <dbReference type="SAM" id="MobiDB-lite"/>
    </source>
</evidence>
<evidence type="ECO:0000313" key="3">
    <source>
        <dbReference type="Proteomes" id="UP000037035"/>
    </source>
</evidence>
<protein>
    <submittedName>
        <fullName evidence="2">Uncharacterized protein</fullName>
    </submittedName>
</protein>
<dbReference type="VEuPathDB" id="FungiDB:VP01_5195g1"/>
<dbReference type="AlphaFoldDB" id="A0A0L6UMR1"/>
<evidence type="ECO:0000313" key="2">
    <source>
        <dbReference type="EMBL" id="KNZ49135.1"/>
    </source>
</evidence>
<accession>A0A0L6UMR1</accession>
<name>A0A0L6UMR1_9BASI</name>